<dbReference type="AlphaFoldDB" id="A0A140L2L9"/>
<dbReference type="InterPro" id="IPR001790">
    <property type="entry name" value="Ribosomal_uL10"/>
</dbReference>
<protein>
    <recommendedName>
        <fullName evidence="6 7">Large ribosomal subunit protein uL10</fullName>
    </recommendedName>
</protein>
<evidence type="ECO:0000256" key="5">
    <source>
        <dbReference type="ARBA" id="ARBA00023274"/>
    </source>
</evidence>
<dbReference type="PROSITE" id="PS01109">
    <property type="entry name" value="RIBOSOMAL_L10"/>
    <property type="match status" value="1"/>
</dbReference>
<dbReference type="InterPro" id="IPR043141">
    <property type="entry name" value="Ribosomal_uL10-like_sf"/>
</dbReference>
<evidence type="ECO:0000256" key="7">
    <source>
        <dbReference type="HAMAP-Rule" id="MF_00362"/>
    </source>
</evidence>
<evidence type="ECO:0000256" key="2">
    <source>
        <dbReference type="ARBA" id="ARBA00022730"/>
    </source>
</evidence>
<dbReference type="NCBIfam" id="NF000955">
    <property type="entry name" value="PRK00099.1-1"/>
    <property type="match status" value="1"/>
</dbReference>
<dbReference type="Proteomes" id="UP000070456">
    <property type="component" value="Unassembled WGS sequence"/>
</dbReference>
<dbReference type="RefSeq" id="WP_068556792.1">
    <property type="nucleotide sequence ID" value="NZ_LOEE01000046.1"/>
</dbReference>
<dbReference type="Gene3D" id="3.30.70.1730">
    <property type="match status" value="1"/>
</dbReference>
<evidence type="ECO:0000256" key="4">
    <source>
        <dbReference type="ARBA" id="ARBA00022980"/>
    </source>
</evidence>
<evidence type="ECO:0000256" key="6">
    <source>
        <dbReference type="ARBA" id="ARBA00035202"/>
    </source>
</evidence>
<dbReference type="OrthoDB" id="9808307at2"/>
<keyword evidence="2 7" id="KW-0699">rRNA-binding</keyword>
<keyword evidence="3 7" id="KW-0694">RNA-binding</keyword>
<accession>A0A140L2L9</accession>
<comment type="similarity">
    <text evidence="1 7">Belongs to the universal ribosomal protein uL10 family.</text>
</comment>
<dbReference type="InterPro" id="IPR047865">
    <property type="entry name" value="Ribosomal_uL10_bac_type"/>
</dbReference>
<keyword evidence="9" id="KW-1185">Reference proteome</keyword>
<dbReference type="GO" id="GO:0006412">
    <property type="term" value="P:translation"/>
    <property type="evidence" value="ECO:0007669"/>
    <property type="project" value="UniProtKB-UniRule"/>
</dbReference>
<proteinExistence type="inferred from homology"/>
<comment type="subunit">
    <text evidence="7">Part of the ribosomal stalk of the 50S ribosomal subunit. The N-terminus interacts with L11 and the large rRNA to form the base of the stalk. The C-terminus forms an elongated spine to which L12 dimers bind in a sequential fashion forming a multimeric L10(L12)X complex.</text>
</comment>
<gene>
    <name evidence="7 8" type="primary">rplJ</name>
    <name evidence="8" type="ORF">AN619_21340</name>
</gene>
<dbReference type="InterPro" id="IPR022973">
    <property type="entry name" value="Ribosomal_uL10_bac"/>
</dbReference>
<comment type="function">
    <text evidence="7">Forms part of the ribosomal stalk, playing a central role in the interaction of the ribosome with GTP-bound translation factors.</text>
</comment>
<comment type="caution">
    <text evidence="8">The sequence shown here is derived from an EMBL/GenBank/DDBJ whole genome shotgun (WGS) entry which is preliminary data.</text>
</comment>
<dbReference type="GO" id="GO:0003735">
    <property type="term" value="F:structural constituent of ribosome"/>
    <property type="evidence" value="ECO:0007669"/>
    <property type="project" value="InterPro"/>
</dbReference>
<dbReference type="Pfam" id="PF00466">
    <property type="entry name" value="Ribosomal_L10"/>
    <property type="match status" value="1"/>
</dbReference>
<name>A0A140L2L9_9FIRM</name>
<reference evidence="8 9" key="1">
    <citation type="submission" date="2015-12" db="EMBL/GenBank/DDBJ databases">
        <title>Draft genome sequence of the thermoanaerobe Thermotalea metallivorans, an isolate from the runoff channel of the Great Artesian Basin, Australia.</title>
        <authorList>
            <person name="Patel B.K."/>
        </authorList>
    </citation>
    <scope>NUCLEOTIDE SEQUENCE [LARGE SCALE GENOMIC DNA]</scope>
    <source>
        <strain evidence="8 9">B2-1</strain>
    </source>
</reference>
<dbReference type="GO" id="GO:0015934">
    <property type="term" value="C:large ribosomal subunit"/>
    <property type="evidence" value="ECO:0007669"/>
    <property type="project" value="InterPro"/>
</dbReference>
<dbReference type="EMBL" id="LOEE01000046">
    <property type="protein sequence ID" value="KXG74794.1"/>
    <property type="molecule type" value="Genomic_DNA"/>
</dbReference>
<dbReference type="HAMAP" id="MF_00362">
    <property type="entry name" value="Ribosomal_uL10"/>
    <property type="match status" value="1"/>
</dbReference>
<dbReference type="InterPro" id="IPR002363">
    <property type="entry name" value="Ribosomal_uL10_CS_bac"/>
</dbReference>
<dbReference type="Gene3D" id="6.10.250.290">
    <property type="match status" value="1"/>
</dbReference>
<dbReference type="FunFam" id="3.30.70.1730:FF:000001">
    <property type="entry name" value="50S ribosomal protein L10"/>
    <property type="match status" value="1"/>
</dbReference>
<evidence type="ECO:0000256" key="1">
    <source>
        <dbReference type="ARBA" id="ARBA00008889"/>
    </source>
</evidence>
<keyword evidence="4 7" id="KW-0689">Ribosomal protein</keyword>
<dbReference type="SUPFAM" id="SSF160369">
    <property type="entry name" value="Ribosomal protein L10-like"/>
    <property type="match status" value="1"/>
</dbReference>
<dbReference type="PATRIC" id="fig|520762.4.peg.2363"/>
<keyword evidence="5 7" id="KW-0687">Ribonucleoprotein</keyword>
<organism evidence="8 9">
    <name type="scientific">Thermotalea metallivorans</name>
    <dbReference type="NCBI Taxonomy" id="520762"/>
    <lineage>
        <taxon>Bacteria</taxon>
        <taxon>Bacillati</taxon>
        <taxon>Bacillota</taxon>
        <taxon>Clostridia</taxon>
        <taxon>Peptostreptococcales</taxon>
        <taxon>Thermotaleaceae</taxon>
        <taxon>Thermotalea</taxon>
    </lineage>
</organism>
<dbReference type="STRING" id="520762.AN619_21340"/>
<sequence length="166" mass="18373">MSNNLEIKKQIVEEIKEKFSKAQSAVIVDYRGLNVEEVTELRKKMREAGVDYKVYKNTLTRLAAKETGYESLLGDLTGPNAIAFGYHDPVTPAKILNDFAKDHKKLELKAGVVEGKYCNLEEIKAIAEIPPREVLLAKLLGSIKSPLSNLAYLLQAIADKKNGAEA</sequence>
<dbReference type="GO" id="GO:0070180">
    <property type="term" value="F:large ribosomal subunit rRNA binding"/>
    <property type="evidence" value="ECO:0007669"/>
    <property type="project" value="UniProtKB-UniRule"/>
</dbReference>
<dbReference type="CDD" id="cd05797">
    <property type="entry name" value="Ribosomal_L10"/>
    <property type="match status" value="1"/>
</dbReference>
<evidence type="ECO:0000313" key="8">
    <source>
        <dbReference type="EMBL" id="KXG74794.1"/>
    </source>
</evidence>
<dbReference type="PANTHER" id="PTHR11560">
    <property type="entry name" value="39S RIBOSOMAL PROTEIN L10, MITOCHONDRIAL"/>
    <property type="match status" value="1"/>
</dbReference>
<evidence type="ECO:0000256" key="3">
    <source>
        <dbReference type="ARBA" id="ARBA00022884"/>
    </source>
</evidence>
<evidence type="ECO:0000313" key="9">
    <source>
        <dbReference type="Proteomes" id="UP000070456"/>
    </source>
</evidence>